<comment type="caution">
    <text evidence="2">The sequence shown here is derived from an EMBL/GenBank/DDBJ whole genome shotgun (WGS) entry which is preliminary data.</text>
</comment>
<feature type="region of interest" description="Disordered" evidence="1">
    <location>
        <begin position="269"/>
        <end position="288"/>
    </location>
</feature>
<feature type="compositionally biased region" description="Polar residues" evidence="1">
    <location>
        <begin position="350"/>
        <end position="360"/>
    </location>
</feature>
<proteinExistence type="predicted"/>
<feature type="compositionally biased region" description="Basic and acidic residues" evidence="1">
    <location>
        <begin position="325"/>
        <end position="338"/>
    </location>
</feature>
<name>A0ABQ7AR92_BRACR</name>
<evidence type="ECO:0000313" key="3">
    <source>
        <dbReference type="Proteomes" id="UP000266723"/>
    </source>
</evidence>
<dbReference type="EMBL" id="QGKV02001556">
    <property type="protein sequence ID" value="KAF3516563.1"/>
    <property type="molecule type" value="Genomic_DNA"/>
</dbReference>
<feature type="region of interest" description="Disordered" evidence="1">
    <location>
        <begin position="325"/>
        <end position="363"/>
    </location>
</feature>
<reference evidence="2 3" key="1">
    <citation type="journal article" date="2020" name="BMC Genomics">
        <title>Intraspecific diversification of the crop wild relative Brassica cretica Lam. using demographic model selection.</title>
        <authorList>
            <person name="Kioukis A."/>
            <person name="Michalopoulou V.A."/>
            <person name="Briers L."/>
            <person name="Pirintsos S."/>
            <person name="Studholme D.J."/>
            <person name="Pavlidis P."/>
            <person name="Sarris P.F."/>
        </authorList>
    </citation>
    <scope>NUCLEOTIDE SEQUENCE [LARGE SCALE GENOMIC DNA]</scope>
    <source>
        <strain evidence="3">cv. PFS-1207/04</strain>
    </source>
</reference>
<feature type="compositionally biased region" description="Basic and acidic residues" evidence="1">
    <location>
        <begin position="1"/>
        <end position="17"/>
    </location>
</feature>
<accession>A0ABQ7AR92</accession>
<protein>
    <submittedName>
        <fullName evidence="2">Uncharacterized protein</fullName>
    </submittedName>
</protein>
<organism evidence="2 3">
    <name type="scientific">Brassica cretica</name>
    <name type="common">Mustard</name>
    <dbReference type="NCBI Taxonomy" id="69181"/>
    <lineage>
        <taxon>Eukaryota</taxon>
        <taxon>Viridiplantae</taxon>
        <taxon>Streptophyta</taxon>
        <taxon>Embryophyta</taxon>
        <taxon>Tracheophyta</taxon>
        <taxon>Spermatophyta</taxon>
        <taxon>Magnoliopsida</taxon>
        <taxon>eudicotyledons</taxon>
        <taxon>Gunneridae</taxon>
        <taxon>Pentapetalae</taxon>
        <taxon>rosids</taxon>
        <taxon>malvids</taxon>
        <taxon>Brassicales</taxon>
        <taxon>Brassicaceae</taxon>
        <taxon>Brassiceae</taxon>
        <taxon>Brassica</taxon>
    </lineage>
</organism>
<gene>
    <name evidence="2" type="ORF">DY000_02059275</name>
</gene>
<dbReference type="Proteomes" id="UP000266723">
    <property type="component" value="Unassembled WGS sequence"/>
</dbReference>
<feature type="region of interest" description="Disordered" evidence="1">
    <location>
        <begin position="1"/>
        <end position="23"/>
    </location>
</feature>
<keyword evidence="3" id="KW-1185">Reference proteome</keyword>
<sequence length="458" mass="50915">MDTRQREKEKDKEKEMAPGEGTPKVSGVADDLIGLVAGLLCGYIHSLYLFRSAYSDRTWTVVKERHREDSGHGKMCGEWVIVDRCEVLIAYCANSQTGLVDNVTGEPIVPIVPTEVRIDEVGGQQELVNEDGAESSHVGERAGLNTGQVAPAQTTARATQRTAGTAARVAQTAAQVAQIAARTVEDHATVDADQRQVREQVRSAEQDYDSFSVKPFNGNYDEELGVFINFFVTDEDTSQEQLLFSFFCDAIKSVRDCKRLYLCSRYSMQETPKDNGEGDSSADEEHPANRRRIEVILSQQSLSSDDDNDNAPVLGDLRDVLKQEFESENDSNPKHNDLRTMLNTRKSRRISTSNANNNEGPISDLRDKLNAGLCDLRIQLNRSKPTNLRRQLERAKGHSQPPAHDTSVSTDLRTLLDSKRVQTGQSQRAEKRWWPAPAIKSLTGAGDRKSQGLLDVRV</sequence>
<evidence type="ECO:0000256" key="1">
    <source>
        <dbReference type="SAM" id="MobiDB-lite"/>
    </source>
</evidence>
<feature type="region of interest" description="Disordered" evidence="1">
    <location>
        <begin position="385"/>
        <end position="411"/>
    </location>
</feature>
<evidence type="ECO:0000313" key="2">
    <source>
        <dbReference type="EMBL" id="KAF3516563.1"/>
    </source>
</evidence>